<dbReference type="AlphaFoldDB" id="A0A1C3JJ89"/>
<dbReference type="EMBL" id="FLQZ01000108">
    <property type="protein sequence ID" value="SBT15115.1"/>
    <property type="molecule type" value="Genomic_DNA"/>
</dbReference>
<evidence type="ECO:0008006" key="3">
    <source>
        <dbReference type="Google" id="ProtNLM"/>
    </source>
</evidence>
<evidence type="ECO:0000313" key="2">
    <source>
        <dbReference type="Proteomes" id="UP000092819"/>
    </source>
</evidence>
<evidence type="ECO:0000313" key="1">
    <source>
        <dbReference type="EMBL" id="SBT15115.1"/>
    </source>
</evidence>
<keyword evidence="2" id="KW-1185">Reference proteome</keyword>
<name>A0A1C3JJ89_9VIBR</name>
<dbReference type="RefSeq" id="WP_065677421.1">
    <property type="nucleotide sequence ID" value="NZ_AP025464.1"/>
</dbReference>
<protein>
    <recommendedName>
        <fullName evidence="3">Lipoprotein</fullName>
    </recommendedName>
</protein>
<gene>
    <name evidence="1" type="ORF">VCE7224_03902</name>
</gene>
<dbReference type="Proteomes" id="UP000092819">
    <property type="component" value="Unassembled WGS sequence"/>
</dbReference>
<dbReference type="PROSITE" id="PS51257">
    <property type="entry name" value="PROKAR_LIPOPROTEIN"/>
    <property type="match status" value="1"/>
</dbReference>
<proteinExistence type="predicted"/>
<sequence>MKKLQFTIPLVCVSLLLSGCSDDDQTPSNPGDGDATQLTGVYWELDHEGVKVAAASDTDLPNVYYFSESRLKYYNDDKVSGTYEIEFSDFDYDEETKSITFNYYDTDVKEVQGIYSFDDGKLIIDGGNDGFYNGFDQSDNKLVEDAAKDADDRYGESKVARIQNITEELSGTLNMALSEPAAEGSFDADITYRLNEDSAEDGDSKAYVAVYTNGFTSANSYGELLFEAIDGERAQIKYRKLSNAFSDPICEFTMGETLPIKTTWGNDQFSFTIENAEVISDSADIEGNTCTATVDYAVSNEPVKFLNVRIAAKKTVSSHEVLVDNVKSVTGETVLFDNDFESFEDGYELGGGHGFRGESAQATVITVAGQQ</sequence>
<accession>A0A1C3JJ89</accession>
<reference evidence="2" key="1">
    <citation type="submission" date="2016-06" db="EMBL/GenBank/DDBJ databases">
        <authorList>
            <person name="Rodrigo-Torres L."/>
            <person name="Arahal D.R."/>
        </authorList>
    </citation>
    <scope>NUCLEOTIDE SEQUENCE [LARGE SCALE GENOMIC DNA]</scope>
    <source>
        <strain evidence="2">CECT 7224</strain>
    </source>
</reference>
<organism evidence="1 2">
    <name type="scientific">Vibrio celticus</name>
    <dbReference type="NCBI Taxonomy" id="446372"/>
    <lineage>
        <taxon>Bacteria</taxon>
        <taxon>Pseudomonadati</taxon>
        <taxon>Pseudomonadota</taxon>
        <taxon>Gammaproteobacteria</taxon>
        <taxon>Vibrionales</taxon>
        <taxon>Vibrionaceae</taxon>
        <taxon>Vibrio</taxon>
    </lineage>
</organism>